<feature type="transmembrane region" description="Helical" evidence="5">
    <location>
        <begin position="180"/>
        <end position="201"/>
    </location>
</feature>
<dbReference type="RefSeq" id="WP_092901967.1">
    <property type="nucleotide sequence ID" value="NZ_FOZS01000001.1"/>
</dbReference>
<dbReference type="Pfam" id="PF05090">
    <property type="entry name" value="HTTM"/>
    <property type="match status" value="1"/>
</dbReference>
<keyword evidence="8" id="KW-1185">Reference proteome</keyword>
<comment type="subcellular location">
    <subcellularLocation>
        <location evidence="1">Endomembrane system</location>
        <topology evidence="1">Multi-pass membrane protein</topology>
    </subcellularLocation>
</comment>
<reference evidence="8" key="1">
    <citation type="submission" date="2016-10" db="EMBL/GenBank/DDBJ databases">
        <authorList>
            <person name="Varghese N."/>
            <person name="Submissions S."/>
        </authorList>
    </citation>
    <scope>NUCLEOTIDE SEQUENCE [LARGE SCALE GENOMIC DNA]</scope>
    <source>
        <strain evidence="8">DSM 22427</strain>
    </source>
</reference>
<accession>A0A1I6PXD6</accession>
<dbReference type="PANTHER" id="PTHR39535:SF2">
    <property type="entry name" value="HTTM DOMAIN-CONTAINING PROTEIN"/>
    <property type="match status" value="1"/>
</dbReference>
<evidence type="ECO:0000256" key="5">
    <source>
        <dbReference type="SAM" id="Phobius"/>
    </source>
</evidence>
<dbReference type="InterPro" id="IPR053934">
    <property type="entry name" value="HTTM_dom"/>
</dbReference>
<dbReference type="InterPro" id="IPR011020">
    <property type="entry name" value="HTTM-like"/>
</dbReference>
<feature type="transmembrane region" description="Helical" evidence="5">
    <location>
        <begin position="241"/>
        <end position="260"/>
    </location>
</feature>
<keyword evidence="2 5" id="KW-0812">Transmembrane</keyword>
<dbReference type="Proteomes" id="UP000199199">
    <property type="component" value="Unassembled WGS sequence"/>
</dbReference>
<organism evidence="7 8">
    <name type="scientific">Halostagnicola kamekurae</name>
    <dbReference type="NCBI Taxonomy" id="619731"/>
    <lineage>
        <taxon>Archaea</taxon>
        <taxon>Methanobacteriati</taxon>
        <taxon>Methanobacteriota</taxon>
        <taxon>Stenosarchaea group</taxon>
        <taxon>Halobacteria</taxon>
        <taxon>Halobacteriales</taxon>
        <taxon>Natrialbaceae</taxon>
        <taxon>Halostagnicola</taxon>
    </lineage>
</organism>
<dbReference type="SMART" id="SM00752">
    <property type="entry name" value="HTTM"/>
    <property type="match status" value="1"/>
</dbReference>
<evidence type="ECO:0000259" key="6">
    <source>
        <dbReference type="SMART" id="SM00752"/>
    </source>
</evidence>
<dbReference type="GO" id="GO:0012505">
    <property type="term" value="C:endomembrane system"/>
    <property type="evidence" value="ECO:0007669"/>
    <property type="project" value="UniProtKB-SubCell"/>
</dbReference>
<dbReference type="InterPro" id="IPR052964">
    <property type="entry name" value="Sporulation_signal_mat"/>
</dbReference>
<dbReference type="PANTHER" id="PTHR39535">
    <property type="entry name" value="SPORULATION-DELAYING PROTEIN SDPB"/>
    <property type="match status" value="1"/>
</dbReference>
<evidence type="ECO:0000256" key="1">
    <source>
        <dbReference type="ARBA" id="ARBA00004127"/>
    </source>
</evidence>
<gene>
    <name evidence="7" type="ORF">SAMN04488556_0850</name>
</gene>
<dbReference type="EMBL" id="FOZS01000001">
    <property type="protein sequence ID" value="SFS44886.1"/>
    <property type="molecule type" value="Genomic_DNA"/>
</dbReference>
<dbReference type="AlphaFoldDB" id="A0A1I6PXD6"/>
<evidence type="ECO:0000313" key="8">
    <source>
        <dbReference type="Proteomes" id="UP000199199"/>
    </source>
</evidence>
<proteinExistence type="predicted"/>
<feature type="transmembrane region" description="Helical" evidence="5">
    <location>
        <begin position="98"/>
        <end position="116"/>
    </location>
</feature>
<dbReference type="OrthoDB" id="327281at2157"/>
<name>A0A1I6PXD6_9EURY</name>
<evidence type="ECO:0000313" key="7">
    <source>
        <dbReference type="EMBL" id="SFS44886.1"/>
    </source>
</evidence>
<keyword evidence="4 5" id="KW-0472">Membrane</keyword>
<keyword evidence="3 5" id="KW-1133">Transmembrane helix</keyword>
<evidence type="ECO:0000256" key="2">
    <source>
        <dbReference type="ARBA" id="ARBA00022692"/>
    </source>
</evidence>
<evidence type="ECO:0000256" key="4">
    <source>
        <dbReference type="ARBA" id="ARBA00023136"/>
    </source>
</evidence>
<evidence type="ECO:0000256" key="3">
    <source>
        <dbReference type="ARBA" id="ARBA00022989"/>
    </source>
</evidence>
<feature type="transmembrane region" description="Helical" evidence="5">
    <location>
        <begin position="267"/>
        <end position="300"/>
    </location>
</feature>
<feature type="domain" description="HTTM-like" evidence="6">
    <location>
        <begin position="34"/>
        <end position="304"/>
    </location>
</feature>
<sequence length="520" mass="57705">MGVASRLERVGPDAERYRRLLGHLEPVGRRVRSRFEVDTRALAAVRISFGLILLVDLLVRWGNIEQFYTDDGAYPIEAYEATYSQFTGLSVHALSGELWFQQLLFGIAGLFALAFVLGYRTRLVGFVSLGLLLSLQARNPAVLNGGDKLLRVLLFLALLTPLGERWSVDALRRGSARASVVGFGTAALLIQPLMVFSQNAVLKHQGNTWYEGEALQIAMSNDVMTIFLGNHLTAYPTLLEAMNWAWVGLLAGSVLFLLVTDGRVRAAFALVYVGAFAGMLLTMSVGLFPLVLTTALLPFLTPPFWDALRRLVPTGLLERLPSRARLESIAGRPLERRAFDALEQRGYESKLSFVRAYCRSLLTVVSVLALVSILLYGTAYVTDHDLPDELETSVDQQQWGLYAPNPTEGYSWYAVEAQLESGEEVDAFGNGTITDDRPPDASKEYDTFRERKFMQTVWASGNGDTDGIIAVDYAEWACEQAIDRRGDSVESITVHRFYQPSPIDGEYEETGRFTVVEQAC</sequence>
<protein>
    <submittedName>
        <fullName evidence="7">Vitamin K-dependent gamma-carboxylase</fullName>
    </submittedName>
</protein>
<feature type="transmembrane region" description="Helical" evidence="5">
    <location>
        <begin position="39"/>
        <end position="59"/>
    </location>
</feature>